<sequence>MWRVRTSPSCGVGLHVRRILIGARSPFMRHLGLAAATQADYRHNDAGVDVAGPQGEKIAIRGEGELRGDVASAVYIIYLHYYKY</sequence>
<organism evidence="1 2">
    <name type="scientific">Pleurodeles waltl</name>
    <name type="common">Iberian ribbed newt</name>
    <dbReference type="NCBI Taxonomy" id="8319"/>
    <lineage>
        <taxon>Eukaryota</taxon>
        <taxon>Metazoa</taxon>
        <taxon>Chordata</taxon>
        <taxon>Craniata</taxon>
        <taxon>Vertebrata</taxon>
        <taxon>Euteleostomi</taxon>
        <taxon>Amphibia</taxon>
        <taxon>Batrachia</taxon>
        <taxon>Caudata</taxon>
        <taxon>Salamandroidea</taxon>
        <taxon>Salamandridae</taxon>
        <taxon>Pleurodelinae</taxon>
        <taxon>Pleurodeles</taxon>
    </lineage>
</organism>
<dbReference type="Proteomes" id="UP001066276">
    <property type="component" value="Chromosome 4_2"/>
</dbReference>
<keyword evidence="2" id="KW-1185">Reference proteome</keyword>
<protein>
    <submittedName>
        <fullName evidence="1">Uncharacterized protein</fullName>
    </submittedName>
</protein>
<dbReference type="EMBL" id="JANPWB010000008">
    <property type="protein sequence ID" value="KAJ1163730.1"/>
    <property type="molecule type" value="Genomic_DNA"/>
</dbReference>
<reference evidence="1" key="1">
    <citation type="journal article" date="2022" name="bioRxiv">
        <title>Sequencing and chromosome-scale assembly of the giantPleurodeles waltlgenome.</title>
        <authorList>
            <person name="Brown T."/>
            <person name="Elewa A."/>
            <person name="Iarovenko S."/>
            <person name="Subramanian E."/>
            <person name="Araus A.J."/>
            <person name="Petzold A."/>
            <person name="Susuki M."/>
            <person name="Suzuki K.-i.T."/>
            <person name="Hayashi T."/>
            <person name="Toyoda A."/>
            <person name="Oliveira C."/>
            <person name="Osipova E."/>
            <person name="Leigh N.D."/>
            <person name="Simon A."/>
            <person name="Yun M.H."/>
        </authorList>
    </citation>
    <scope>NUCLEOTIDE SEQUENCE</scope>
    <source>
        <strain evidence="1">20211129_DDA</strain>
        <tissue evidence="1">Liver</tissue>
    </source>
</reference>
<accession>A0AAV7SI45</accession>
<proteinExistence type="predicted"/>
<evidence type="ECO:0000313" key="2">
    <source>
        <dbReference type="Proteomes" id="UP001066276"/>
    </source>
</evidence>
<dbReference type="AlphaFoldDB" id="A0AAV7SI45"/>
<name>A0AAV7SI45_PLEWA</name>
<comment type="caution">
    <text evidence="1">The sequence shown here is derived from an EMBL/GenBank/DDBJ whole genome shotgun (WGS) entry which is preliminary data.</text>
</comment>
<gene>
    <name evidence="1" type="ORF">NDU88_004183</name>
</gene>
<evidence type="ECO:0000313" key="1">
    <source>
        <dbReference type="EMBL" id="KAJ1163730.1"/>
    </source>
</evidence>